<dbReference type="Gene3D" id="3.40.50.2020">
    <property type="match status" value="1"/>
</dbReference>
<dbReference type="GO" id="GO:0005737">
    <property type="term" value="C:cytoplasm"/>
    <property type="evidence" value="ECO:0007669"/>
    <property type="project" value="UniProtKB-SubCell"/>
</dbReference>
<evidence type="ECO:0000313" key="9">
    <source>
        <dbReference type="Proteomes" id="UP000306420"/>
    </source>
</evidence>
<dbReference type="HAMAP" id="MF_01184">
    <property type="entry name" value="XPRTase"/>
    <property type="match status" value="1"/>
</dbReference>
<dbReference type="SUPFAM" id="SSF53271">
    <property type="entry name" value="PRTase-like"/>
    <property type="match status" value="1"/>
</dbReference>
<dbReference type="AlphaFoldDB" id="A0A5R9DXB5"/>
<evidence type="ECO:0000259" key="7">
    <source>
        <dbReference type="Pfam" id="PF00156"/>
    </source>
</evidence>
<dbReference type="GO" id="GO:0000310">
    <property type="term" value="F:xanthine phosphoribosyltransferase activity"/>
    <property type="evidence" value="ECO:0007669"/>
    <property type="project" value="UniProtKB-UniRule"/>
</dbReference>
<comment type="similarity">
    <text evidence="5">Belongs to the purine/pyrimidine phosphoribosyltransferase family. Xpt subfamily.</text>
</comment>
<dbReference type="EMBL" id="VBSP01000057">
    <property type="protein sequence ID" value="TLQ39502.1"/>
    <property type="molecule type" value="Genomic_DNA"/>
</dbReference>
<gene>
    <name evidence="5" type="primary">xpt</name>
    <name evidence="8" type="ORF">FEZ33_10885</name>
</gene>
<dbReference type="GO" id="GO:0032265">
    <property type="term" value="P:XMP salvage"/>
    <property type="evidence" value="ECO:0007669"/>
    <property type="project" value="UniProtKB-UniRule"/>
</dbReference>
<dbReference type="InterPro" id="IPR029057">
    <property type="entry name" value="PRTase-like"/>
</dbReference>
<keyword evidence="4 5" id="KW-0660">Purine salvage</keyword>
<evidence type="ECO:0000256" key="3">
    <source>
        <dbReference type="ARBA" id="ARBA00022679"/>
    </source>
</evidence>
<evidence type="ECO:0000256" key="5">
    <source>
        <dbReference type="HAMAP-Rule" id="MF_01184"/>
    </source>
</evidence>
<keyword evidence="3 5" id="KW-0808">Transferase</keyword>
<dbReference type="InterPro" id="IPR000836">
    <property type="entry name" value="PRTase_dom"/>
</dbReference>
<dbReference type="UniPathway" id="UPA00602">
    <property type="reaction ID" value="UER00658"/>
</dbReference>
<dbReference type="NCBIfam" id="NF006671">
    <property type="entry name" value="PRK09219.1"/>
    <property type="match status" value="1"/>
</dbReference>
<dbReference type="OrthoDB" id="9790678at2"/>
<name>A0A5R9DXB5_9LACT</name>
<feature type="binding site" evidence="5">
    <location>
        <begin position="128"/>
        <end position="132"/>
    </location>
    <ligand>
        <name>5-phospho-alpha-D-ribose 1-diphosphate</name>
        <dbReference type="ChEBI" id="CHEBI:58017"/>
    </ligand>
</feature>
<dbReference type="RefSeq" id="WP_138405407.1">
    <property type="nucleotide sequence ID" value="NZ_CP144682.1"/>
</dbReference>
<comment type="catalytic activity">
    <reaction evidence="5">
        <text>XMP + diphosphate = xanthine + 5-phospho-alpha-D-ribose 1-diphosphate</text>
        <dbReference type="Rhea" id="RHEA:10800"/>
        <dbReference type="ChEBI" id="CHEBI:17712"/>
        <dbReference type="ChEBI" id="CHEBI:33019"/>
        <dbReference type="ChEBI" id="CHEBI:57464"/>
        <dbReference type="ChEBI" id="CHEBI:58017"/>
        <dbReference type="EC" id="2.4.2.22"/>
    </reaction>
</comment>
<proteinExistence type="inferred from homology"/>
<dbReference type="NCBIfam" id="TIGR01744">
    <property type="entry name" value="XPRTase"/>
    <property type="match status" value="1"/>
</dbReference>
<dbReference type="PANTHER" id="PTHR43864:SF1">
    <property type="entry name" value="XANTHINE PHOSPHORIBOSYLTRANSFERASE"/>
    <property type="match status" value="1"/>
</dbReference>
<sequence>MKLLEDKILNVGRVLGDDILKVDSFLNHMIDTDLMMAMGEDFYQHFKDKPINKILTLEVSGIAVAFGAAQYFKVPVLFAKKIESLTLGKDVYTSEVISYTKNKRYNINVAKSFLTEDDHVLIIDDFLAKGEALKGMFDLCQQAGATVEGVGIAIEKIFQGGGQKYRDQGYDVYSQAMIERFENGQVIFIGE</sequence>
<dbReference type="InterPro" id="IPR050118">
    <property type="entry name" value="Pur/Pyrimidine_PRTase"/>
</dbReference>
<evidence type="ECO:0000256" key="1">
    <source>
        <dbReference type="ARBA" id="ARBA00022490"/>
    </source>
</evidence>
<protein>
    <recommendedName>
        <fullName evidence="5 6">Xanthine phosphoribosyltransferase</fullName>
        <shortName evidence="5">XPRTase</shortName>
        <ecNumber evidence="5 6">2.4.2.22</ecNumber>
    </recommendedName>
</protein>
<comment type="caution">
    <text evidence="8">The sequence shown here is derived from an EMBL/GenBank/DDBJ whole genome shotgun (WGS) entry which is preliminary data.</text>
</comment>
<feature type="binding site" evidence="5">
    <location>
        <position position="27"/>
    </location>
    <ligand>
        <name>xanthine</name>
        <dbReference type="ChEBI" id="CHEBI:17712"/>
    </ligand>
</feature>
<dbReference type="EC" id="2.4.2.22" evidence="5 6"/>
<feature type="binding site" evidence="5">
    <location>
        <position position="156"/>
    </location>
    <ligand>
        <name>xanthine</name>
        <dbReference type="ChEBI" id="CHEBI:17712"/>
    </ligand>
</feature>
<feature type="domain" description="Phosphoribosyltransferase" evidence="7">
    <location>
        <begin position="37"/>
        <end position="153"/>
    </location>
</feature>
<dbReference type="GO" id="GO:0046110">
    <property type="term" value="P:xanthine metabolic process"/>
    <property type="evidence" value="ECO:0007669"/>
    <property type="project" value="UniProtKB-UniRule"/>
</dbReference>
<dbReference type="Pfam" id="PF00156">
    <property type="entry name" value="Pribosyltran"/>
    <property type="match status" value="1"/>
</dbReference>
<feature type="binding site" evidence="5">
    <location>
        <position position="20"/>
    </location>
    <ligand>
        <name>xanthine</name>
        <dbReference type="ChEBI" id="CHEBI:17712"/>
    </ligand>
</feature>
<keyword evidence="1 5" id="KW-0963">Cytoplasm</keyword>
<organism evidence="8 9">
    <name type="scientific">Ruoffia tabacinasalis</name>
    <dbReference type="NCBI Taxonomy" id="87458"/>
    <lineage>
        <taxon>Bacteria</taxon>
        <taxon>Bacillati</taxon>
        <taxon>Bacillota</taxon>
        <taxon>Bacilli</taxon>
        <taxon>Lactobacillales</taxon>
        <taxon>Aerococcaceae</taxon>
        <taxon>Ruoffia</taxon>
    </lineage>
</organism>
<dbReference type="PANTHER" id="PTHR43864">
    <property type="entry name" value="HYPOXANTHINE/GUANINE PHOSPHORIBOSYLTRANSFERASE"/>
    <property type="match status" value="1"/>
</dbReference>
<dbReference type="InterPro" id="IPR010079">
    <property type="entry name" value="Xanthine_PRibTrfase"/>
</dbReference>
<evidence type="ECO:0000256" key="4">
    <source>
        <dbReference type="ARBA" id="ARBA00022726"/>
    </source>
</evidence>
<dbReference type="Proteomes" id="UP000306420">
    <property type="component" value="Unassembled WGS sequence"/>
</dbReference>
<comment type="pathway">
    <text evidence="5">Purine metabolism; XMP biosynthesis via salvage pathway; XMP from xanthine: step 1/1.</text>
</comment>
<dbReference type="GO" id="GO:0006166">
    <property type="term" value="P:purine ribonucleoside salvage"/>
    <property type="evidence" value="ECO:0007669"/>
    <property type="project" value="UniProtKB-KW"/>
</dbReference>
<keyword evidence="2 5" id="KW-0328">Glycosyltransferase</keyword>
<reference evidence="8 9" key="1">
    <citation type="submission" date="2019-05" db="EMBL/GenBank/DDBJ databases">
        <title>The metagenome of a microbial culture collection derived from dairy environment covers the genomic content of the human microbiome.</title>
        <authorList>
            <person name="Roder T."/>
            <person name="Wuthrich D."/>
            <person name="Sattari Z."/>
            <person name="Von Ah U."/>
            <person name="Bar C."/>
            <person name="Ronchi F."/>
            <person name="Macpherson A.J."/>
            <person name="Ganal-Vonarburg S.C."/>
            <person name="Bruggmann R."/>
            <person name="Vergeres G."/>
        </authorList>
    </citation>
    <scope>NUCLEOTIDE SEQUENCE [LARGE SCALE GENOMIC DNA]</scope>
    <source>
        <strain evidence="8 9">FAM 24227</strain>
    </source>
</reference>
<evidence type="ECO:0000313" key="8">
    <source>
        <dbReference type="EMBL" id="TLQ39502.1"/>
    </source>
</evidence>
<comment type="function">
    <text evidence="5">Converts the preformed base xanthine, a product of nucleic acid breakdown, to xanthosine 5'-monophosphate (XMP), so it can be reused for RNA or DNA synthesis.</text>
</comment>
<accession>A0A5R9DXB5</accession>
<dbReference type="CDD" id="cd06223">
    <property type="entry name" value="PRTases_typeI"/>
    <property type="match status" value="1"/>
</dbReference>
<evidence type="ECO:0000256" key="6">
    <source>
        <dbReference type="NCBIfam" id="TIGR01744"/>
    </source>
</evidence>
<comment type="subunit">
    <text evidence="5">Homodimer.</text>
</comment>
<evidence type="ECO:0000256" key="2">
    <source>
        <dbReference type="ARBA" id="ARBA00022676"/>
    </source>
</evidence>
<comment type="subcellular location">
    <subcellularLocation>
        <location evidence="5">Cytoplasm</location>
    </subcellularLocation>
</comment>